<feature type="region of interest" description="Disordered" evidence="1">
    <location>
        <begin position="126"/>
        <end position="157"/>
    </location>
</feature>
<sequence length="252" mass="26908">MDDADFTDKAAANGFDAGRNANFLADLAGIIAKKSKAVAAASKETLSEYRGIGIALGEAREALKAERGAFHKWCDASEFPFSRAWRLRLIQLAENWDAILAAVEALPEASRKWTVDGAISAWQAAKREAKGGSESGNDAGEGSTKKERSKKETEAERLRRQLAEALARIEELENALKGTKAGASAGKGKQKAANDAKPVDGATKARANKVWGLYKRGATPGECGAAKARLDEMARKFGMDFDTFARECGLAA</sequence>
<dbReference type="Proteomes" id="UP001549164">
    <property type="component" value="Unassembled WGS sequence"/>
</dbReference>
<dbReference type="EMBL" id="JBEPLY010000011">
    <property type="protein sequence ID" value="MET3601113.1"/>
    <property type="molecule type" value="Genomic_DNA"/>
</dbReference>
<protein>
    <recommendedName>
        <fullName evidence="4">DUF3102 domain-containing protein</fullName>
    </recommendedName>
</protein>
<keyword evidence="3" id="KW-1185">Reference proteome</keyword>
<proteinExistence type="predicted"/>
<feature type="compositionally biased region" description="Low complexity" evidence="1">
    <location>
        <begin position="179"/>
        <end position="191"/>
    </location>
</feature>
<reference evidence="2 3" key="1">
    <citation type="submission" date="2024-06" db="EMBL/GenBank/DDBJ databases">
        <title>Genomic Encyclopedia of Type Strains, Phase IV (KMG-IV): sequencing the most valuable type-strain genomes for metagenomic binning, comparative biology and taxonomic classification.</title>
        <authorList>
            <person name="Goeker M."/>
        </authorList>
    </citation>
    <scope>NUCLEOTIDE SEQUENCE [LARGE SCALE GENOMIC DNA]</scope>
    <source>
        <strain evidence="2 3">DSM 28102</strain>
    </source>
</reference>
<accession>A0ABV2IFH7</accession>
<name>A0ABV2IFH7_9HYPH</name>
<feature type="region of interest" description="Disordered" evidence="1">
    <location>
        <begin position="179"/>
        <end position="200"/>
    </location>
</feature>
<evidence type="ECO:0000313" key="3">
    <source>
        <dbReference type="Proteomes" id="UP001549164"/>
    </source>
</evidence>
<comment type="caution">
    <text evidence="2">The sequence shown here is derived from an EMBL/GenBank/DDBJ whole genome shotgun (WGS) entry which is preliminary data.</text>
</comment>
<organism evidence="2 3">
    <name type="scientific">Martelella mangrovi</name>
    <dbReference type="NCBI Taxonomy" id="1397477"/>
    <lineage>
        <taxon>Bacteria</taxon>
        <taxon>Pseudomonadati</taxon>
        <taxon>Pseudomonadota</taxon>
        <taxon>Alphaproteobacteria</taxon>
        <taxon>Hyphomicrobiales</taxon>
        <taxon>Aurantimonadaceae</taxon>
        <taxon>Martelella</taxon>
    </lineage>
</organism>
<evidence type="ECO:0008006" key="4">
    <source>
        <dbReference type="Google" id="ProtNLM"/>
    </source>
</evidence>
<evidence type="ECO:0000313" key="2">
    <source>
        <dbReference type="EMBL" id="MET3601113.1"/>
    </source>
</evidence>
<feature type="compositionally biased region" description="Basic and acidic residues" evidence="1">
    <location>
        <begin position="143"/>
        <end position="157"/>
    </location>
</feature>
<gene>
    <name evidence="2" type="ORF">ABID12_003064</name>
</gene>
<dbReference type="RefSeq" id="WP_354434964.1">
    <property type="nucleotide sequence ID" value="NZ_JBEPLY010000011.1"/>
</dbReference>
<evidence type="ECO:0000256" key="1">
    <source>
        <dbReference type="SAM" id="MobiDB-lite"/>
    </source>
</evidence>